<dbReference type="Proteomes" id="UP000183995">
    <property type="component" value="Unassembled WGS sequence"/>
</dbReference>
<comment type="similarity">
    <text evidence="1 15">Belongs to the helicase family. RecG subfamily.</text>
</comment>
<gene>
    <name evidence="18" type="ORF">SAMN02745823_00260</name>
</gene>
<keyword evidence="10 15" id="KW-0234">DNA repair</keyword>
<dbReference type="CDD" id="cd04488">
    <property type="entry name" value="RecG_wedge_OBF"/>
    <property type="match status" value="1"/>
</dbReference>
<dbReference type="Pfam" id="PF17191">
    <property type="entry name" value="RecG_wedge"/>
    <property type="match status" value="1"/>
</dbReference>
<dbReference type="OrthoDB" id="9804325at2"/>
<dbReference type="GO" id="GO:0043138">
    <property type="term" value="F:3'-5' DNA helicase activity"/>
    <property type="evidence" value="ECO:0007669"/>
    <property type="project" value="UniProtKB-EC"/>
</dbReference>
<name>A0A1M5TWI5_9FIRM</name>
<protein>
    <recommendedName>
        <fullName evidence="2 15">ATP-dependent DNA helicase RecG</fullName>
        <ecNumber evidence="13 15">5.6.2.4</ecNumber>
    </recommendedName>
</protein>
<organism evidence="18 19">
    <name type="scientific">Sporobacter termitidis DSM 10068</name>
    <dbReference type="NCBI Taxonomy" id="1123282"/>
    <lineage>
        <taxon>Bacteria</taxon>
        <taxon>Bacillati</taxon>
        <taxon>Bacillota</taxon>
        <taxon>Clostridia</taxon>
        <taxon>Eubacteriales</taxon>
        <taxon>Oscillospiraceae</taxon>
        <taxon>Sporobacter</taxon>
    </lineage>
</organism>
<dbReference type="AlphaFoldDB" id="A0A1M5TWI5"/>
<evidence type="ECO:0000256" key="3">
    <source>
        <dbReference type="ARBA" id="ARBA00022741"/>
    </source>
</evidence>
<sequence>MADLATDIQYIKGVGEARAKGMAKLGIQTLRDLVSFFPRAYEDRTVIKPISLAVPDETVCIRAMAAAAPRLSHIRKGLDLVKVRVVDEGGAMDITFFNQSFVKDAIKPGEVYVFYGKVAGTARRPEMTNPVFERETTRNVTGRIMPVYRLTAGLSQNILAGAARQGLEACGEALPDYLPEAVREGYKLAQARYAYENIHFPLSFEALEIARRRLIFEELFIISAAMGVIRKIRTVKPGRGLKDADMDVFYAALPFTLTGAQKRSIEQAVSDMKRPTPMNRLVQGDVGSGKTVVAAACCWFTWKSGCQSAFMAPTEILAEQHYRSLSALLEPLGIQVGLLTGSMTPKQKKTVQGQLRLGELDVIIGTHALLSEGVEFFDLALVVTDEQHRFGVGQRSALTAKGDSPHVLVMSATPIPRTLALIIYGDLDVSVIDELPPGRQKVETYTAGEKLRQRTYNFMRKLVGEGRQVYVVCPMVEESETADADLKSAQEYAARLQQEIFPDLRVALVHGRMKPKEKERVMSAFAAGQTDILVATTVIEVGVDVPNAALMVVENADRFGLSQLHQLRGRVGRGEHQSYCILFEGAGGEVSRERLKIMCSTNDGFKISEEDLKLRGPGDFFGSRQHGLPEMHIASLAADMDVLTTAQAAASEVLKADPALSRPANKAMKERIDTLFELRANTLN</sequence>
<dbReference type="Pfam" id="PF19833">
    <property type="entry name" value="RecG_dom3_C"/>
    <property type="match status" value="1"/>
</dbReference>
<dbReference type="RefSeq" id="WP_073075828.1">
    <property type="nucleotide sequence ID" value="NZ_FQXV01000001.1"/>
</dbReference>
<dbReference type="Pfam" id="PF00270">
    <property type="entry name" value="DEAD"/>
    <property type="match status" value="1"/>
</dbReference>
<evidence type="ECO:0000256" key="8">
    <source>
        <dbReference type="ARBA" id="ARBA00023125"/>
    </source>
</evidence>
<accession>A0A1M5TWI5</accession>
<dbReference type="InterPro" id="IPR047112">
    <property type="entry name" value="RecG/Mfd"/>
</dbReference>
<feature type="domain" description="Helicase C-terminal" evidence="17">
    <location>
        <begin position="450"/>
        <end position="613"/>
    </location>
</feature>
<dbReference type="PANTHER" id="PTHR47964">
    <property type="entry name" value="ATP-DEPENDENT DNA HELICASE HOMOLOG RECG, CHLOROPLASTIC"/>
    <property type="match status" value="1"/>
</dbReference>
<evidence type="ECO:0000256" key="13">
    <source>
        <dbReference type="ARBA" id="ARBA00034808"/>
    </source>
</evidence>
<evidence type="ECO:0000256" key="5">
    <source>
        <dbReference type="ARBA" id="ARBA00022801"/>
    </source>
</evidence>
<evidence type="ECO:0000256" key="2">
    <source>
        <dbReference type="ARBA" id="ARBA00017846"/>
    </source>
</evidence>
<proteinExistence type="inferred from homology"/>
<dbReference type="GO" id="GO:0003677">
    <property type="term" value="F:DNA binding"/>
    <property type="evidence" value="ECO:0007669"/>
    <property type="project" value="UniProtKB-KW"/>
</dbReference>
<dbReference type="EMBL" id="FQXV01000001">
    <property type="protein sequence ID" value="SHH55162.1"/>
    <property type="molecule type" value="Genomic_DNA"/>
</dbReference>
<dbReference type="InterPro" id="IPR012340">
    <property type="entry name" value="NA-bd_OB-fold"/>
</dbReference>
<keyword evidence="8" id="KW-0238">DNA-binding</keyword>
<comment type="function">
    <text evidence="15">Plays a critical role in recombination and DNA repair. Helps process Holliday junction intermediates to mature products by catalyzing branch migration. Has replication fork regression activity, unwinds stalled or blocked replication forks to make a HJ that can be resolved. Has a DNA unwinding activity characteristic of a DNA helicase with 3'-5' polarity.</text>
</comment>
<evidence type="ECO:0000259" key="17">
    <source>
        <dbReference type="PROSITE" id="PS51194"/>
    </source>
</evidence>
<dbReference type="PANTHER" id="PTHR47964:SF1">
    <property type="entry name" value="ATP-DEPENDENT DNA HELICASE HOMOLOG RECG, CHLOROPLASTIC"/>
    <property type="match status" value="1"/>
</dbReference>
<evidence type="ECO:0000313" key="19">
    <source>
        <dbReference type="Proteomes" id="UP000183995"/>
    </source>
</evidence>
<dbReference type="InterPro" id="IPR033454">
    <property type="entry name" value="RecG_wedge"/>
</dbReference>
<dbReference type="InterPro" id="IPR001650">
    <property type="entry name" value="Helicase_C-like"/>
</dbReference>
<evidence type="ECO:0000256" key="12">
    <source>
        <dbReference type="ARBA" id="ARBA00034617"/>
    </source>
</evidence>
<dbReference type="SMART" id="SM00490">
    <property type="entry name" value="HELICc"/>
    <property type="match status" value="1"/>
</dbReference>
<dbReference type="Gene3D" id="2.40.50.140">
    <property type="entry name" value="Nucleic acid-binding proteins"/>
    <property type="match status" value="1"/>
</dbReference>
<evidence type="ECO:0000256" key="7">
    <source>
        <dbReference type="ARBA" id="ARBA00022840"/>
    </source>
</evidence>
<dbReference type="NCBIfam" id="TIGR00643">
    <property type="entry name" value="recG"/>
    <property type="match status" value="1"/>
</dbReference>
<dbReference type="GO" id="GO:0005524">
    <property type="term" value="F:ATP binding"/>
    <property type="evidence" value="ECO:0007669"/>
    <property type="project" value="UniProtKB-KW"/>
</dbReference>
<dbReference type="CDD" id="cd17992">
    <property type="entry name" value="DEXHc_RecG"/>
    <property type="match status" value="1"/>
</dbReference>
<dbReference type="SMART" id="SM00487">
    <property type="entry name" value="DEXDc"/>
    <property type="match status" value="1"/>
</dbReference>
<dbReference type="SUPFAM" id="SSF52540">
    <property type="entry name" value="P-loop containing nucleoside triphosphate hydrolases"/>
    <property type="match status" value="2"/>
</dbReference>
<dbReference type="InterPro" id="IPR004609">
    <property type="entry name" value="ATP-dep_DNA_helicase_RecG"/>
</dbReference>
<evidence type="ECO:0000313" key="18">
    <source>
        <dbReference type="EMBL" id="SHH55162.1"/>
    </source>
</evidence>
<dbReference type="Gene3D" id="3.40.50.300">
    <property type="entry name" value="P-loop containing nucleotide triphosphate hydrolases"/>
    <property type="match status" value="2"/>
</dbReference>
<evidence type="ECO:0000259" key="16">
    <source>
        <dbReference type="PROSITE" id="PS51192"/>
    </source>
</evidence>
<dbReference type="SUPFAM" id="SSF50249">
    <property type="entry name" value="Nucleic acid-binding proteins"/>
    <property type="match status" value="1"/>
</dbReference>
<dbReference type="STRING" id="1123282.SAMN02745823_00260"/>
<keyword evidence="4 15" id="KW-0227">DNA damage</keyword>
<keyword evidence="3 15" id="KW-0547">Nucleotide-binding</keyword>
<evidence type="ECO:0000256" key="14">
    <source>
        <dbReference type="ARBA" id="ARBA00048988"/>
    </source>
</evidence>
<keyword evidence="19" id="KW-1185">Reference proteome</keyword>
<keyword evidence="5 15" id="KW-0378">Hydrolase</keyword>
<feature type="domain" description="Helicase ATP-binding" evidence="16">
    <location>
        <begin position="271"/>
        <end position="432"/>
    </location>
</feature>
<keyword evidence="9 15" id="KW-0233">DNA recombination</keyword>
<dbReference type="PROSITE" id="PS51192">
    <property type="entry name" value="HELICASE_ATP_BIND_1"/>
    <property type="match status" value="1"/>
</dbReference>
<evidence type="ECO:0000256" key="10">
    <source>
        <dbReference type="ARBA" id="ARBA00023204"/>
    </source>
</evidence>
<dbReference type="InterPro" id="IPR011545">
    <property type="entry name" value="DEAD/DEAH_box_helicase_dom"/>
</dbReference>
<dbReference type="InterPro" id="IPR045562">
    <property type="entry name" value="RecG_dom3_C"/>
</dbReference>
<evidence type="ECO:0000256" key="4">
    <source>
        <dbReference type="ARBA" id="ARBA00022763"/>
    </source>
</evidence>
<evidence type="ECO:0000256" key="9">
    <source>
        <dbReference type="ARBA" id="ARBA00023172"/>
    </source>
</evidence>
<comment type="catalytic activity">
    <reaction evidence="12 15">
        <text>Couples ATP hydrolysis with the unwinding of duplex DNA by translocating in the 3'-5' direction.</text>
        <dbReference type="EC" id="5.6.2.4"/>
    </reaction>
</comment>
<dbReference type="NCBIfam" id="NF008165">
    <property type="entry name" value="PRK10917.1-3"/>
    <property type="match status" value="1"/>
</dbReference>
<evidence type="ECO:0000256" key="15">
    <source>
        <dbReference type="RuleBase" id="RU363016"/>
    </source>
</evidence>
<keyword evidence="6 15" id="KW-0347">Helicase</keyword>
<evidence type="ECO:0000256" key="1">
    <source>
        <dbReference type="ARBA" id="ARBA00007504"/>
    </source>
</evidence>
<dbReference type="GO" id="GO:0006281">
    <property type="term" value="P:DNA repair"/>
    <property type="evidence" value="ECO:0007669"/>
    <property type="project" value="UniProtKB-UniRule"/>
</dbReference>
<dbReference type="GO" id="GO:0016887">
    <property type="term" value="F:ATP hydrolysis activity"/>
    <property type="evidence" value="ECO:0007669"/>
    <property type="project" value="RHEA"/>
</dbReference>
<dbReference type="InterPro" id="IPR027417">
    <property type="entry name" value="P-loop_NTPase"/>
</dbReference>
<keyword evidence="7 15" id="KW-0067">ATP-binding</keyword>
<reference evidence="18 19" key="1">
    <citation type="submission" date="2016-11" db="EMBL/GenBank/DDBJ databases">
        <authorList>
            <person name="Jaros S."/>
            <person name="Januszkiewicz K."/>
            <person name="Wedrychowicz H."/>
        </authorList>
    </citation>
    <scope>NUCLEOTIDE SEQUENCE [LARGE SCALE GENOMIC DNA]</scope>
    <source>
        <strain evidence="18 19">DSM 10068</strain>
    </source>
</reference>
<dbReference type="NCBIfam" id="NF008168">
    <property type="entry name" value="PRK10917.2-2"/>
    <property type="match status" value="1"/>
</dbReference>
<evidence type="ECO:0000256" key="11">
    <source>
        <dbReference type="ARBA" id="ARBA00023235"/>
    </source>
</evidence>
<keyword evidence="11" id="KW-0413">Isomerase</keyword>
<dbReference type="Pfam" id="PF00271">
    <property type="entry name" value="Helicase_C"/>
    <property type="match status" value="1"/>
</dbReference>
<evidence type="ECO:0000256" key="6">
    <source>
        <dbReference type="ARBA" id="ARBA00022806"/>
    </source>
</evidence>
<comment type="catalytic activity">
    <reaction evidence="14 15">
        <text>ATP + H2O = ADP + phosphate + H(+)</text>
        <dbReference type="Rhea" id="RHEA:13065"/>
        <dbReference type="ChEBI" id="CHEBI:15377"/>
        <dbReference type="ChEBI" id="CHEBI:15378"/>
        <dbReference type="ChEBI" id="CHEBI:30616"/>
        <dbReference type="ChEBI" id="CHEBI:43474"/>
        <dbReference type="ChEBI" id="CHEBI:456216"/>
        <dbReference type="EC" id="5.6.2.4"/>
    </reaction>
</comment>
<dbReference type="EC" id="5.6.2.4" evidence="13 15"/>
<dbReference type="InterPro" id="IPR014001">
    <property type="entry name" value="Helicase_ATP-bd"/>
</dbReference>
<dbReference type="PROSITE" id="PS51194">
    <property type="entry name" value="HELICASE_CTER"/>
    <property type="match status" value="1"/>
</dbReference>
<dbReference type="GO" id="GO:0006310">
    <property type="term" value="P:DNA recombination"/>
    <property type="evidence" value="ECO:0007669"/>
    <property type="project" value="UniProtKB-UniRule"/>
</dbReference>